<dbReference type="PROSITE" id="PS51918">
    <property type="entry name" value="RADICAL_SAM"/>
    <property type="match status" value="1"/>
</dbReference>
<dbReference type="PANTHER" id="PTHR43409:SF7">
    <property type="entry name" value="BLL1977 PROTEIN"/>
    <property type="match status" value="1"/>
</dbReference>
<evidence type="ECO:0000256" key="5">
    <source>
        <dbReference type="ARBA" id="ARBA00022723"/>
    </source>
</evidence>
<keyword evidence="2" id="KW-0489">Methyltransferase</keyword>
<dbReference type="SUPFAM" id="SSF52242">
    <property type="entry name" value="Cobalamin (vitamin B12)-binding domain"/>
    <property type="match status" value="1"/>
</dbReference>
<dbReference type="InterPro" id="IPR036724">
    <property type="entry name" value="Cobalamin-bd_sf"/>
</dbReference>
<dbReference type="InterPro" id="IPR006158">
    <property type="entry name" value="Cobalamin-bd"/>
</dbReference>
<dbReference type="KEGG" id="nva:G3M78_03295"/>
<dbReference type="Gene3D" id="3.40.50.280">
    <property type="entry name" value="Cobalamin-binding domain"/>
    <property type="match status" value="1"/>
</dbReference>
<reference evidence="11" key="1">
    <citation type="submission" date="2020-02" db="EMBL/GenBank/DDBJ databases">
        <title>Genomic and physiological characterization of two novel Nitrospinaceae genera.</title>
        <authorList>
            <person name="Mueller A.J."/>
            <person name="Jung M.-Y."/>
            <person name="Strachan C.R."/>
            <person name="Herbold C.W."/>
            <person name="Kirkegaard R.H."/>
            <person name="Daims H."/>
        </authorList>
    </citation>
    <scope>NUCLEOTIDE SEQUENCE [LARGE SCALE GENOMIC DNA]</scope>
</reference>
<dbReference type="Proteomes" id="UP000594464">
    <property type="component" value="Chromosome"/>
</dbReference>
<dbReference type="InterPro" id="IPR007197">
    <property type="entry name" value="rSAM"/>
</dbReference>
<evidence type="ECO:0000256" key="7">
    <source>
        <dbReference type="ARBA" id="ARBA00023014"/>
    </source>
</evidence>
<protein>
    <submittedName>
        <fullName evidence="10">Radical SAM protein</fullName>
    </submittedName>
</protein>
<feature type="domain" description="Radical SAM core" evidence="9">
    <location>
        <begin position="231"/>
        <end position="457"/>
    </location>
</feature>
<dbReference type="GO" id="GO:0003824">
    <property type="term" value="F:catalytic activity"/>
    <property type="evidence" value="ECO:0007669"/>
    <property type="project" value="InterPro"/>
</dbReference>
<dbReference type="GO" id="GO:0046872">
    <property type="term" value="F:metal ion binding"/>
    <property type="evidence" value="ECO:0007669"/>
    <property type="project" value="UniProtKB-KW"/>
</dbReference>
<evidence type="ECO:0000256" key="6">
    <source>
        <dbReference type="ARBA" id="ARBA00023004"/>
    </source>
</evidence>
<dbReference type="InterPro" id="IPR006638">
    <property type="entry name" value="Elp3/MiaA/NifB-like_rSAM"/>
</dbReference>
<dbReference type="SFLD" id="SFLDG01082">
    <property type="entry name" value="B12-binding_domain_containing"/>
    <property type="match status" value="1"/>
</dbReference>
<organism evidence="10 11">
    <name type="scientific">Candidatus Nitrohelix vancouverensis</name>
    <dbReference type="NCBI Taxonomy" id="2705534"/>
    <lineage>
        <taxon>Bacteria</taxon>
        <taxon>Pseudomonadati</taxon>
        <taxon>Nitrospinota/Tectimicrobiota group</taxon>
        <taxon>Nitrospinota</taxon>
        <taxon>Nitrospinia</taxon>
        <taxon>Nitrospinales</taxon>
        <taxon>Nitrospinaceae</taxon>
        <taxon>Candidatus Nitrohelix</taxon>
    </lineage>
</organism>
<gene>
    <name evidence="10" type="ORF">G3M78_03295</name>
</gene>
<dbReference type="AlphaFoldDB" id="A0A7T0G2N7"/>
<keyword evidence="7" id="KW-0411">Iron-sulfur</keyword>
<evidence type="ECO:0000313" key="10">
    <source>
        <dbReference type="EMBL" id="QPJ64473.1"/>
    </source>
</evidence>
<dbReference type="EMBL" id="CP048620">
    <property type="protein sequence ID" value="QPJ64473.1"/>
    <property type="molecule type" value="Genomic_DNA"/>
</dbReference>
<keyword evidence="5" id="KW-0479">Metal-binding</keyword>
<dbReference type="Pfam" id="PF02310">
    <property type="entry name" value="B12-binding"/>
    <property type="match status" value="1"/>
</dbReference>
<evidence type="ECO:0000259" key="8">
    <source>
        <dbReference type="PROSITE" id="PS51332"/>
    </source>
</evidence>
<dbReference type="PROSITE" id="PS51332">
    <property type="entry name" value="B12_BINDING"/>
    <property type="match status" value="1"/>
</dbReference>
<evidence type="ECO:0000256" key="2">
    <source>
        <dbReference type="ARBA" id="ARBA00022603"/>
    </source>
</evidence>
<dbReference type="InterPro" id="IPR058240">
    <property type="entry name" value="rSAM_sf"/>
</dbReference>
<dbReference type="PANTHER" id="PTHR43409">
    <property type="entry name" value="ANAEROBIC MAGNESIUM-PROTOPORPHYRIN IX MONOMETHYL ESTER CYCLASE-RELATED"/>
    <property type="match status" value="1"/>
</dbReference>
<name>A0A7T0G2N7_9BACT</name>
<comment type="cofactor">
    <cofactor evidence="1">
        <name>[4Fe-4S] cluster</name>
        <dbReference type="ChEBI" id="CHEBI:49883"/>
    </cofactor>
</comment>
<dbReference type="CDD" id="cd02068">
    <property type="entry name" value="radical_SAM_B12_BD"/>
    <property type="match status" value="1"/>
</dbReference>
<dbReference type="Pfam" id="PF04055">
    <property type="entry name" value="Radical_SAM"/>
    <property type="match status" value="1"/>
</dbReference>
<dbReference type="Gene3D" id="3.80.30.20">
    <property type="entry name" value="tm_1862 like domain"/>
    <property type="match status" value="1"/>
</dbReference>
<evidence type="ECO:0000313" key="11">
    <source>
        <dbReference type="Proteomes" id="UP000594464"/>
    </source>
</evidence>
<dbReference type="InterPro" id="IPR051198">
    <property type="entry name" value="BchE-like"/>
</dbReference>
<keyword evidence="6" id="KW-0408">Iron</keyword>
<evidence type="ECO:0000256" key="3">
    <source>
        <dbReference type="ARBA" id="ARBA00022679"/>
    </source>
</evidence>
<proteinExistence type="predicted"/>
<dbReference type="InterPro" id="IPR034466">
    <property type="entry name" value="Methyltransferase_Class_B"/>
</dbReference>
<keyword evidence="3" id="KW-0808">Transferase</keyword>
<evidence type="ECO:0000256" key="4">
    <source>
        <dbReference type="ARBA" id="ARBA00022691"/>
    </source>
</evidence>
<dbReference type="InterPro" id="IPR023404">
    <property type="entry name" value="rSAM_horseshoe"/>
</dbReference>
<dbReference type="SFLD" id="SFLDS00029">
    <property type="entry name" value="Radical_SAM"/>
    <property type="match status" value="1"/>
</dbReference>
<dbReference type="GO" id="GO:0031419">
    <property type="term" value="F:cobalamin binding"/>
    <property type="evidence" value="ECO:0007669"/>
    <property type="project" value="InterPro"/>
</dbReference>
<dbReference type="CDD" id="cd01335">
    <property type="entry name" value="Radical_SAM"/>
    <property type="match status" value="1"/>
</dbReference>
<dbReference type="SMART" id="SM00729">
    <property type="entry name" value="Elp3"/>
    <property type="match status" value="1"/>
</dbReference>
<evidence type="ECO:0000259" key="9">
    <source>
        <dbReference type="PROSITE" id="PS51918"/>
    </source>
</evidence>
<dbReference type="GO" id="GO:0051539">
    <property type="term" value="F:4 iron, 4 sulfur cluster binding"/>
    <property type="evidence" value="ECO:0007669"/>
    <property type="project" value="UniProtKB-KW"/>
</dbReference>
<evidence type="ECO:0000256" key="1">
    <source>
        <dbReference type="ARBA" id="ARBA00001966"/>
    </source>
</evidence>
<dbReference type="SFLD" id="SFLDG01123">
    <property type="entry name" value="methyltransferase_(Class_B)"/>
    <property type="match status" value="1"/>
</dbReference>
<sequence>MKKGRILLISPNLRGVDGGINRIQPGLGVGYLAAVLEREGHEVYIRDTALEGHSNKILQPDGQTILIGETDEQIASFISDLKPDIVGISVLFSNLAEHAHTVARIIKEVNPAIHVVMGGNHTTNATSDYEFSMVPGNDGFEVFRASHDIEDPNIDYAMAGECDFAFAELVQALLEGSSPNAISGLIYHKDGRIVVNPRPPRADITKLPHPARHLMNMEGYFKIGLFHSTKSLSSRVLNVMASRGCPEVCTFCTTPEMWGAKVRWREPQDIFEEIRSGIEQFGIEEVQFEDDTLTANRPHLMELCDLIEPLEIPWCTPNGTKVNYHLKKQPSMFRRMKEAGCYQITLACETGVQRIMDDVIKKNLLLEEIQPAIENAKGAGLLVHTFWIVGFPGETREEMERTIEFASHSGADSYTISILNPLPGTPNYRHVVKNNLWWDPNRGIRDMLFRNSLIQTDGFSSSDEFQGWVNKQNIYLNGLVAINNPERAALVRSIRGAQHVDDDAFKVKQT</sequence>
<accession>A0A7T0G2N7</accession>
<keyword evidence="4" id="KW-0949">S-adenosyl-L-methionine</keyword>
<feature type="domain" description="B12-binding" evidence="8">
    <location>
        <begin position="3"/>
        <end position="180"/>
    </location>
</feature>
<dbReference type="SUPFAM" id="SSF102114">
    <property type="entry name" value="Radical SAM enzymes"/>
    <property type="match status" value="1"/>
</dbReference>